<name>A0A1G2EDX0_9BACT</name>
<reference evidence="1 2" key="1">
    <citation type="journal article" date="2016" name="Nat. Commun.">
        <title>Thousands of microbial genomes shed light on interconnected biogeochemical processes in an aquifer system.</title>
        <authorList>
            <person name="Anantharaman K."/>
            <person name="Brown C.T."/>
            <person name="Hug L.A."/>
            <person name="Sharon I."/>
            <person name="Castelle C.J."/>
            <person name="Probst A.J."/>
            <person name="Thomas B.C."/>
            <person name="Singh A."/>
            <person name="Wilkins M.J."/>
            <person name="Karaoz U."/>
            <person name="Brodie E.L."/>
            <person name="Williams K.H."/>
            <person name="Hubbard S.S."/>
            <person name="Banfield J.F."/>
        </authorList>
    </citation>
    <scope>NUCLEOTIDE SEQUENCE [LARGE SCALE GENOMIC DNA]</scope>
</reference>
<evidence type="ECO:0000313" key="1">
    <source>
        <dbReference type="EMBL" id="OGZ23338.1"/>
    </source>
</evidence>
<sequence length="102" mass="12085">MPKEAVIRKKAVAILTSAKWVSWYAPKVKFHETDIFGVFDLICWEKSSKNLKFIQLTTLPNLSSRRKKIQGFFKKNRITKKSVEVEIWAWNSRQKNFKIELI</sequence>
<proteinExistence type="predicted"/>
<organism evidence="1 2">
    <name type="scientific">Candidatus Nealsonbacteria bacterium RIFCSPLOWO2_01_FULL_41_9</name>
    <dbReference type="NCBI Taxonomy" id="1801671"/>
    <lineage>
        <taxon>Bacteria</taxon>
        <taxon>Candidatus Nealsoniibacteriota</taxon>
    </lineage>
</organism>
<dbReference type="AlphaFoldDB" id="A0A1G2EDX0"/>
<gene>
    <name evidence="1" type="ORF">A3A08_02430</name>
</gene>
<dbReference type="Proteomes" id="UP000176406">
    <property type="component" value="Unassembled WGS sequence"/>
</dbReference>
<evidence type="ECO:0000313" key="2">
    <source>
        <dbReference type="Proteomes" id="UP000176406"/>
    </source>
</evidence>
<protein>
    <submittedName>
        <fullName evidence="1">Uncharacterized protein</fullName>
    </submittedName>
</protein>
<accession>A0A1G2EDX0</accession>
<comment type="caution">
    <text evidence="1">The sequence shown here is derived from an EMBL/GenBank/DDBJ whole genome shotgun (WGS) entry which is preliminary data.</text>
</comment>
<dbReference type="EMBL" id="MHMG01000019">
    <property type="protein sequence ID" value="OGZ23338.1"/>
    <property type="molecule type" value="Genomic_DNA"/>
</dbReference>